<feature type="compositionally biased region" description="Low complexity" evidence="1">
    <location>
        <begin position="26"/>
        <end position="50"/>
    </location>
</feature>
<feature type="compositionally biased region" description="Polar residues" evidence="1">
    <location>
        <begin position="86"/>
        <end position="102"/>
    </location>
</feature>
<name>A0ABR3ZQ26_9PEZI</name>
<feature type="region of interest" description="Disordered" evidence="1">
    <location>
        <begin position="391"/>
        <end position="480"/>
    </location>
</feature>
<dbReference type="Proteomes" id="UP001583280">
    <property type="component" value="Unassembled WGS sequence"/>
</dbReference>
<accession>A0ABR3ZQ26</accession>
<proteinExistence type="predicted"/>
<feature type="compositionally biased region" description="Basic residues" evidence="1">
    <location>
        <begin position="577"/>
        <end position="589"/>
    </location>
</feature>
<comment type="caution">
    <text evidence="2">The sequence shown here is derived from an EMBL/GenBank/DDBJ whole genome shotgun (WGS) entry which is preliminary data.</text>
</comment>
<feature type="region of interest" description="Disordered" evidence="1">
    <location>
        <begin position="546"/>
        <end position="593"/>
    </location>
</feature>
<evidence type="ECO:0000313" key="3">
    <source>
        <dbReference type="Proteomes" id="UP001583280"/>
    </source>
</evidence>
<gene>
    <name evidence="2" type="ORF">Cpir12675_000060</name>
</gene>
<feature type="compositionally biased region" description="Basic residues" evidence="1">
    <location>
        <begin position="453"/>
        <end position="470"/>
    </location>
</feature>
<dbReference type="EMBL" id="JAWDJO010000001">
    <property type="protein sequence ID" value="KAL1902160.1"/>
    <property type="molecule type" value="Genomic_DNA"/>
</dbReference>
<feature type="compositionally biased region" description="Basic and acidic residues" evidence="1">
    <location>
        <begin position="548"/>
        <end position="557"/>
    </location>
</feature>
<feature type="region of interest" description="Disordered" evidence="1">
    <location>
        <begin position="498"/>
        <end position="534"/>
    </location>
</feature>
<feature type="compositionally biased region" description="Basic residues" evidence="1">
    <location>
        <begin position="1"/>
        <end position="11"/>
    </location>
</feature>
<keyword evidence="3" id="KW-1185">Reference proteome</keyword>
<organism evidence="2 3">
    <name type="scientific">Ceratocystis pirilliformis</name>
    <dbReference type="NCBI Taxonomy" id="259994"/>
    <lineage>
        <taxon>Eukaryota</taxon>
        <taxon>Fungi</taxon>
        <taxon>Dikarya</taxon>
        <taxon>Ascomycota</taxon>
        <taxon>Pezizomycotina</taxon>
        <taxon>Sordariomycetes</taxon>
        <taxon>Hypocreomycetidae</taxon>
        <taxon>Microascales</taxon>
        <taxon>Ceratocystidaceae</taxon>
        <taxon>Ceratocystis</taxon>
    </lineage>
</organism>
<reference evidence="2 3" key="1">
    <citation type="journal article" date="2024" name="IMA Fungus">
        <title>IMA Genome - F19 : A genome assembly and annotation guide to empower mycologists, including annotated draft genome sequences of Ceratocystis pirilliformis, Diaporthe australafricana, Fusarium ophioides, Paecilomyces lecythidis, and Sporothrix stenoceras.</title>
        <authorList>
            <person name="Aylward J."/>
            <person name="Wilson A.M."/>
            <person name="Visagie C.M."/>
            <person name="Spraker J."/>
            <person name="Barnes I."/>
            <person name="Buitendag C."/>
            <person name="Ceriani C."/>
            <person name="Del Mar Angel L."/>
            <person name="du Plessis D."/>
            <person name="Fuchs T."/>
            <person name="Gasser K."/>
            <person name="Kramer D."/>
            <person name="Li W."/>
            <person name="Munsamy K."/>
            <person name="Piso A."/>
            <person name="Price J.L."/>
            <person name="Sonnekus B."/>
            <person name="Thomas C."/>
            <person name="van der Nest A."/>
            <person name="van Dijk A."/>
            <person name="van Heerden A."/>
            <person name="van Vuuren N."/>
            <person name="Yilmaz N."/>
            <person name="Duong T.A."/>
            <person name="van der Merwe N.A."/>
            <person name="Wingfield M.J."/>
            <person name="Wingfield B.D."/>
        </authorList>
    </citation>
    <scope>NUCLEOTIDE SEQUENCE [LARGE SCALE GENOMIC DNA]</scope>
    <source>
        <strain evidence="2 3">CMW 12675</strain>
    </source>
</reference>
<feature type="compositionally biased region" description="Polar residues" evidence="1">
    <location>
        <begin position="417"/>
        <end position="438"/>
    </location>
</feature>
<protein>
    <submittedName>
        <fullName evidence="2">Uncharacterized protein</fullName>
    </submittedName>
</protein>
<evidence type="ECO:0000256" key="1">
    <source>
        <dbReference type="SAM" id="MobiDB-lite"/>
    </source>
</evidence>
<feature type="compositionally biased region" description="Basic residues" evidence="1">
    <location>
        <begin position="558"/>
        <end position="567"/>
    </location>
</feature>
<evidence type="ECO:0000313" key="2">
    <source>
        <dbReference type="EMBL" id="KAL1902160.1"/>
    </source>
</evidence>
<sequence length="800" mass="88489">MAPRQKPKRKTRGIELEDLLSSKGFTAAAKPMSPPTSTAAPLPPTSATKSPSHDHDQHKVPLTRTRTRAQAKALVSPPRSPLKEMQVNQAPSTKFIGSSSEASPKKPGVDAIRASVDSLTKAKAPHLPPPCETSKPQASPRKKPGQAVGAGSNSISTPKPKLRVFSDERLFFSPKLPQDSSPVMRGALMTRTLREELLSSMGEEKPAEIEGKKAIDVSSHLRSPVINTYGMGKQSLRDRPLRKPIVQSTSITSTRASLNEDEKLWDVPSSPVKVQRHIELDATPTPPTLPLIKSQNRNQTYKPDIIQNPKAPFAEMGNSVTLDRKSPKVSPTRREGLKVEIREEKKPLEPIFKPNREGNPAILISSDEESAFRSSDLDGDSDGEFMQWTKKKMPSPAKGRAVTRAQKGDTAPVLELTETNQAKELSEQISPPSNLPQSNKEDICKMKSPTKVAKTKPIKYRKQRQKHSPPRARALGHSDVSVDLEAIQASTGEIFNLINSKAESKYRSKPTSIKSREPTKSRSKKSTADPSISTIEESMKFLTQFLDSTEKTKETKSTSKRKSKARKALTPGERPAKKQKIKASSKKHKETSLSSLMATKIQSAQLKQLEQLRLESQESLLESETSIGHENKALISKLKNESQKLVCQVQDVYESIIMQMNGLDNSFDAGAPGAQKAGKDIAHIVNHARSVSTIYNDVKEEFNKYHLKVPIERWNKDWDEVDEIIGLGEQLGQKILQAHISAELEPGRAYFQLMDSLNEKEKAIAPLLFLESLKELQTKSWGQAVWGLWDALESVAEVIA</sequence>
<feature type="region of interest" description="Disordered" evidence="1">
    <location>
        <begin position="1"/>
        <end position="160"/>
    </location>
</feature>